<dbReference type="Proteomes" id="UP000828048">
    <property type="component" value="Chromosome 9"/>
</dbReference>
<accession>A0ACB7ZNU1</accession>
<organism evidence="1 2">
    <name type="scientific">Vaccinium darrowii</name>
    <dbReference type="NCBI Taxonomy" id="229202"/>
    <lineage>
        <taxon>Eukaryota</taxon>
        <taxon>Viridiplantae</taxon>
        <taxon>Streptophyta</taxon>
        <taxon>Embryophyta</taxon>
        <taxon>Tracheophyta</taxon>
        <taxon>Spermatophyta</taxon>
        <taxon>Magnoliopsida</taxon>
        <taxon>eudicotyledons</taxon>
        <taxon>Gunneridae</taxon>
        <taxon>Pentapetalae</taxon>
        <taxon>asterids</taxon>
        <taxon>Ericales</taxon>
        <taxon>Ericaceae</taxon>
        <taxon>Vaccinioideae</taxon>
        <taxon>Vaccinieae</taxon>
        <taxon>Vaccinium</taxon>
    </lineage>
</organism>
<name>A0ACB7ZNU1_9ERIC</name>
<keyword evidence="2" id="KW-1185">Reference proteome</keyword>
<evidence type="ECO:0000313" key="1">
    <source>
        <dbReference type="EMBL" id="KAH7866780.1"/>
    </source>
</evidence>
<gene>
    <name evidence="1" type="ORF">Vadar_024857</name>
</gene>
<protein>
    <submittedName>
        <fullName evidence="1">Uncharacterized protein</fullName>
    </submittedName>
</protein>
<reference evidence="1 2" key="1">
    <citation type="journal article" date="2021" name="Hortic Res">
        <title>High-quality reference genome and annotation aids understanding of berry development for evergreen blueberry (Vaccinium darrowii).</title>
        <authorList>
            <person name="Yu J."/>
            <person name="Hulse-Kemp A.M."/>
            <person name="Babiker E."/>
            <person name="Staton M."/>
        </authorList>
    </citation>
    <scope>NUCLEOTIDE SEQUENCE [LARGE SCALE GENOMIC DNA]</scope>
    <source>
        <strain evidence="2">cv. NJ 8807/NJ 8810</strain>
        <tissue evidence="1">Young leaf</tissue>
    </source>
</reference>
<dbReference type="EMBL" id="CM037159">
    <property type="protein sequence ID" value="KAH7866780.1"/>
    <property type="molecule type" value="Genomic_DNA"/>
</dbReference>
<evidence type="ECO:0000313" key="2">
    <source>
        <dbReference type="Proteomes" id="UP000828048"/>
    </source>
</evidence>
<sequence>MMLPEPVSSAMPPPLVEEEGWNGNSEDEAEMTDLGVVIKPTFRSREYWIGAHSWKNWRWRSILPSYPNLDFDQTNFGKELAYRKPPIGKYPGIEERREGFIRLVDHTLLRFREQSQRVRKLRIYFTIVKPTMVSFVNRWIGLATESMVEELDLQLPSPRNTCYTLPEAFFAAQSIKVLKLQHLKLELPSHGSIRFHFLQKLALITVHVDVQVIRSIISKCPLIEEIVLQRCLGLHKVQISGLFKLKLVDILQTDGEIETHIEAPSLQRLSLGHENYRILPSKFNLIACQNLISLCLRRVLISDQPFSDLISGFPLLEVLCVVDCDLLERVKIPNRCLKELLLYSSTIAEVDIDSPNLSSLFYSGKMVPLVASTCGFGQWEAFIALYANDRMDSHWFCKMRDLLAKSKHFNALTLSIKCSEISFDMEDLRGTELSTAPTVEHVILVSLPSLVGYSAVVDGLMWSCHPKILSLQIRDTQWESGINFIKVLHEKTLSRFDRSCCHFRSFQCWQHGLKDIDGDVIQEVI</sequence>
<proteinExistence type="predicted"/>
<comment type="caution">
    <text evidence="1">The sequence shown here is derived from an EMBL/GenBank/DDBJ whole genome shotgun (WGS) entry which is preliminary data.</text>
</comment>